<feature type="signal peptide" evidence="5">
    <location>
        <begin position="1"/>
        <end position="27"/>
    </location>
</feature>
<reference evidence="7 8" key="1">
    <citation type="submission" date="2024-09" db="EMBL/GenBank/DDBJ databases">
        <authorList>
            <person name="Sun Q."/>
            <person name="Mori K."/>
        </authorList>
    </citation>
    <scope>NUCLEOTIDE SEQUENCE [LARGE SCALE GENOMIC DNA]</scope>
    <source>
        <strain evidence="7 8">JCM 11683</strain>
    </source>
</reference>
<sequence length="367" mass="37909">MKLNRFAPAAILAAGALSLSACGGSSATGEEGNGGGGGGDVSGTLTGIGASSQKAAMDAWIADFTSENSDAQVQYSPDGSGAGREQFLGGSAQFAGSDAYLDDEEVEAAKDVCGPEGAFEFPVYISPIALAYNLEGVDEVKLSAENIAKIFKGEITKWNDEAIASENEGVELPDMQITPVHRSDDSGTTENFTEYLDAAAGDAWGAEPEDAFPSDFGGEAAQGTDGVVQTVSDTEGAIGYADASAVGDLGTVHVKVGDEYVEYTPEAAAKVVDSSKPAEGRGDGDLAIDIERDTTESGAYPIVLVSYHLVCSTYQDQETVDLVKAWEKFVVSEEGQQSAADSAGSAPISEDMRGQITEIIDMIEVAS</sequence>
<dbReference type="NCBIfam" id="TIGR00975">
    <property type="entry name" value="3a0107s03"/>
    <property type="match status" value="1"/>
</dbReference>
<dbReference type="InterPro" id="IPR024370">
    <property type="entry name" value="PBP_domain"/>
</dbReference>
<keyword evidence="8" id="KW-1185">Reference proteome</keyword>
<dbReference type="Pfam" id="PF12849">
    <property type="entry name" value="PBP_like_2"/>
    <property type="match status" value="1"/>
</dbReference>
<dbReference type="CDD" id="cd13565">
    <property type="entry name" value="PBP2_PstS"/>
    <property type="match status" value="1"/>
</dbReference>
<accession>A0ABV5X3A2</accession>
<dbReference type="PROSITE" id="PS51257">
    <property type="entry name" value="PROKAR_LIPOPROTEIN"/>
    <property type="match status" value="1"/>
</dbReference>
<dbReference type="InterPro" id="IPR005673">
    <property type="entry name" value="ABC_phos-bd_PstS"/>
</dbReference>
<dbReference type="Gene3D" id="3.40.190.10">
    <property type="entry name" value="Periplasmic binding protein-like II"/>
    <property type="match status" value="2"/>
</dbReference>
<feature type="domain" description="PBP" evidence="6">
    <location>
        <begin position="39"/>
        <end position="334"/>
    </location>
</feature>
<keyword evidence="2 4" id="KW-0813">Transport</keyword>
<evidence type="ECO:0000313" key="7">
    <source>
        <dbReference type="EMBL" id="MFB9776658.1"/>
    </source>
</evidence>
<evidence type="ECO:0000256" key="4">
    <source>
        <dbReference type="PIRNR" id="PIRNR002756"/>
    </source>
</evidence>
<dbReference type="RefSeq" id="WP_376840507.1">
    <property type="nucleotide sequence ID" value="NZ_JBHMAU010000063.1"/>
</dbReference>
<name>A0ABV5X3A2_9MICO</name>
<dbReference type="PANTHER" id="PTHR42996:SF1">
    <property type="entry name" value="PHOSPHATE-BINDING PROTEIN PSTS"/>
    <property type="match status" value="1"/>
</dbReference>
<dbReference type="Proteomes" id="UP001589707">
    <property type="component" value="Unassembled WGS sequence"/>
</dbReference>
<evidence type="ECO:0000256" key="3">
    <source>
        <dbReference type="ARBA" id="ARBA00022592"/>
    </source>
</evidence>
<dbReference type="InterPro" id="IPR050962">
    <property type="entry name" value="Phosphate-bind_PstS"/>
</dbReference>
<dbReference type="SUPFAM" id="SSF53850">
    <property type="entry name" value="Periplasmic binding protein-like II"/>
    <property type="match status" value="1"/>
</dbReference>
<proteinExistence type="inferred from homology"/>
<evidence type="ECO:0000256" key="2">
    <source>
        <dbReference type="ARBA" id="ARBA00022448"/>
    </source>
</evidence>
<evidence type="ECO:0000256" key="1">
    <source>
        <dbReference type="ARBA" id="ARBA00008725"/>
    </source>
</evidence>
<organism evidence="7 8">
    <name type="scientific">Brevibacterium otitidis</name>
    <dbReference type="NCBI Taxonomy" id="53364"/>
    <lineage>
        <taxon>Bacteria</taxon>
        <taxon>Bacillati</taxon>
        <taxon>Actinomycetota</taxon>
        <taxon>Actinomycetes</taxon>
        <taxon>Micrococcales</taxon>
        <taxon>Brevibacteriaceae</taxon>
        <taxon>Brevibacterium</taxon>
    </lineage>
</organism>
<comment type="similarity">
    <text evidence="1 4">Belongs to the PstS family.</text>
</comment>
<dbReference type="PIRSF" id="PIRSF002756">
    <property type="entry name" value="PstS"/>
    <property type="match status" value="1"/>
</dbReference>
<evidence type="ECO:0000313" key="8">
    <source>
        <dbReference type="Proteomes" id="UP001589707"/>
    </source>
</evidence>
<keyword evidence="3 4" id="KW-0592">Phosphate transport</keyword>
<feature type="chain" id="PRO_5047380509" description="Phosphate-binding protein" evidence="5">
    <location>
        <begin position="28"/>
        <end position="367"/>
    </location>
</feature>
<keyword evidence="5" id="KW-0732">Signal</keyword>
<evidence type="ECO:0000256" key="5">
    <source>
        <dbReference type="SAM" id="SignalP"/>
    </source>
</evidence>
<comment type="caution">
    <text evidence="7">The sequence shown here is derived from an EMBL/GenBank/DDBJ whole genome shotgun (WGS) entry which is preliminary data.</text>
</comment>
<evidence type="ECO:0000259" key="6">
    <source>
        <dbReference type="Pfam" id="PF12849"/>
    </source>
</evidence>
<gene>
    <name evidence="7" type="primary">pstS</name>
    <name evidence="7" type="ORF">ACFFN1_09645</name>
</gene>
<protein>
    <recommendedName>
        <fullName evidence="4">Phosphate-binding protein</fullName>
    </recommendedName>
</protein>
<dbReference type="EMBL" id="JBHMAU010000063">
    <property type="protein sequence ID" value="MFB9776658.1"/>
    <property type="molecule type" value="Genomic_DNA"/>
</dbReference>
<dbReference type="PANTHER" id="PTHR42996">
    <property type="entry name" value="PHOSPHATE-BINDING PROTEIN PSTS"/>
    <property type="match status" value="1"/>
</dbReference>